<feature type="region of interest" description="Disordered" evidence="1">
    <location>
        <begin position="1"/>
        <end position="22"/>
    </location>
</feature>
<proteinExistence type="predicted"/>
<evidence type="ECO:0000313" key="3">
    <source>
        <dbReference type="EMBL" id="GBO88711.1"/>
    </source>
</evidence>
<evidence type="ECO:0000256" key="2">
    <source>
        <dbReference type="SAM" id="Phobius"/>
    </source>
</evidence>
<keyword evidence="2" id="KW-0812">Transmembrane</keyword>
<gene>
    <name evidence="3" type="ORF">MSSD14B_23790</name>
</gene>
<dbReference type="Pfam" id="PF11393">
    <property type="entry name" value="T4BSS_DotI_IcmL"/>
    <property type="match status" value="1"/>
</dbReference>
<dbReference type="RefSeq" id="WP_153637285.1">
    <property type="nucleotide sequence ID" value="NZ_BGZI01000015.1"/>
</dbReference>
<feature type="transmembrane region" description="Helical" evidence="2">
    <location>
        <begin position="68"/>
        <end position="88"/>
    </location>
</feature>
<name>A0A5M3Q0Y8_9GAMM</name>
<comment type="caution">
    <text evidence="3">The sequence shown here is derived from an EMBL/GenBank/DDBJ whole genome shotgun (WGS) entry which is preliminary data.</text>
</comment>
<dbReference type="AlphaFoldDB" id="A0A5M3Q0Y8"/>
<protein>
    <submittedName>
        <fullName evidence="3">Uncharacterized protein</fullName>
    </submittedName>
</protein>
<keyword evidence="2" id="KW-1133">Transmembrane helix</keyword>
<dbReference type="InterPro" id="IPR021055">
    <property type="entry name" value="T4BSS_IcmL/DotI"/>
</dbReference>
<evidence type="ECO:0000313" key="4">
    <source>
        <dbReference type="Proteomes" id="UP000387223"/>
    </source>
</evidence>
<sequence>MTNAKTPIRKTTGTSASAAKAAPNRVVRKKLAGPANSTASVPAPVQGPKTFKENESRLSFVDSNLSNFYWALGLFFSTLTLFLMVFFWTPDHYNIPATDDYRLINLKPLSEQGNITDAAARDFAAAAIEDVLSHSNMDPKASMNEAFDNYFTAAGRKDFLNALESAGDLEPLVSGRFSTLAKIQSVPVIEEYRLTNNRFTWVYTVPVRWQWFDIAQNRPRYADIQVTIFVVRESQLRNSSGMAIDAVVYRSAR</sequence>
<dbReference type="Proteomes" id="UP000387223">
    <property type="component" value="Unassembled WGS sequence"/>
</dbReference>
<feature type="compositionally biased region" description="Low complexity" evidence="1">
    <location>
        <begin position="10"/>
        <end position="22"/>
    </location>
</feature>
<reference evidence="3 4" key="1">
    <citation type="journal article" date="2019" name="J. Gen. Appl. Microbiol.">
        <title>Aerobic degradation of cis-dichloroethene by the marine bacterium Marinobacter salsuginis strain 5N-3.</title>
        <authorList>
            <person name="Inoue Y."/>
            <person name="Fukunaga Y."/>
            <person name="Katsumata H."/>
            <person name="Ohji S."/>
            <person name="Hosoyama A."/>
            <person name="Mori K."/>
            <person name="Ando K."/>
        </authorList>
    </citation>
    <scope>NUCLEOTIDE SEQUENCE [LARGE SCALE GENOMIC DNA]</scope>
    <source>
        <strain evidence="3 4">NBRC 109114</strain>
    </source>
</reference>
<evidence type="ECO:0000256" key="1">
    <source>
        <dbReference type="SAM" id="MobiDB-lite"/>
    </source>
</evidence>
<organism evidence="3 4">
    <name type="scientific">Marinobacter salsuginis</name>
    <dbReference type="NCBI Taxonomy" id="418719"/>
    <lineage>
        <taxon>Bacteria</taxon>
        <taxon>Pseudomonadati</taxon>
        <taxon>Pseudomonadota</taxon>
        <taxon>Gammaproteobacteria</taxon>
        <taxon>Pseudomonadales</taxon>
        <taxon>Marinobacteraceae</taxon>
        <taxon>Marinobacter</taxon>
    </lineage>
</organism>
<dbReference type="EMBL" id="BGZI01000015">
    <property type="protein sequence ID" value="GBO88711.1"/>
    <property type="molecule type" value="Genomic_DNA"/>
</dbReference>
<keyword evidence="2" id="KW-0472">Membrane</keyword>
<accession>A0A5M3Q0Y8</accession>